<dbReference type="Pfam" id="PF13730">
    <property type="entry name" value="HTH_36"/>
    <property type="match status" value="1"/>
</dbReference>
<name>A0A8S5PD39_9CAUD</name>
<evidence type="ECO:0000313" key="2">
    <source>
        <dbReference type="EMBL" id="DAE04533.1"/>
    </source>
</evidence>
<dbReference type="Gene3D" id="1.10.10.10">
    <property type="entry name" value="Winged helix-like DNA-binding domain superfamily/Winged helix DNA-binding domain"/>
    <property type="match status" value="1"/>
</dbReference>
<sequence>MASKVRAASSVIRDSNYVVIQGWMITRLGLKGNELMIYAVIYGFTQNGETEFVGSMKYLADWTNSTVESVRKCIKSLIDKGYIIKSLDGSGVNAYKAVLSAVYPHEDKTVDNSGNSIERPIQQSCMPMQQSCIDHATKLYDPCNKVVSTIQQSCINNYINNNNIDNKDTHTPPCGGESADDAFEQLWELYPRARRQGKQTAKRAYMAALKRGVPAERIEAGLRRYADYVTRAQVEDRYVMQAATFFRGARWDDEYSTTAPRQQSQRAQRANPALNYRQRTYTADQLRAMGVDLGDDMYDD</sequence>
<feature type="compositionally biased region" description="Low complexity" evidence="1">
    <location>
        <begin position="259"/>
        <end position="273"/>
    </location>
</feature>
<proteinExistence type="predicted"/>
<reference evidence="2" key="1">
    <citation type="journal article" date="2021" name="Proc. Natl. Acad. Sci. U.S.A.">
        <title>A Catalog of Tens of Thousands of Viruses from Human Metagenomes Reveals Hidden Associations with Chronic Diseases.</title>
        <authorList>
            <person name="Tisza M.J."/>
            <person name="Buck C.B."/>
        </authorList>
    </citation>
    <scope>NUCLEOTIDE SEQUENCE</scope>
    <source>
        <strain evidence="2">Ct0UO21</strain>
    </source>
</reference>
<accession>A0A8S5PD39</accession>
<protein>
    <submittedName>
        <fullName evidence="2">Replisome organizer protein</fullName>
    </submittedName>
</protein>
<evidence type="ECO:0000256" key="1">
    <source>
        <dbReference type="SAM" id="MobiDB-lite"/>
    </source>
</evidence>
<feature type="region of interest" description="Disordered" evidence="1">
    <location>
        <begin position="254"/>
        <end position="273"/>
    </location>
</feature>
<organism evidence="2">
    <name type="scientific">Siphoviridae sp. ct0UO21</name>
    <dbReference type="NCBI Taxonomy" id="2825293"/>
    <lineage>
        <taxon>Viruses</taxon>
        <taxon>Duplodnaviria</taxon>
        <taxon>Heunggongvirae</taxon>
        <taxon>Uroviricota</taxon>
        <taxon>Caudoviricetes</taxon>
    </lineage>
</organism>
<dbReference type="InterPro" id="IPR036388">
    <property type="entry name" value="WH-like_DNA-bd_sf"/>
</dbReference>
<dbReference type="EMBL" id="BK015390">
    <property type="protein sequence ID" value="DAE04533.1"/>
    <property type="molecule type" value="Genomic_DNA"/>
</dbReference>